<gene>
    <name evidence="2" type="ORF">K458DRAFT_145392</name>
</gene>
<feature type="region of interest" description="Disordered" evidence="1">
    <location>
        <begin position="165"/>
        <end position="192"/>
    </location>
</feature>
<proteinExistence type="predicted"/>
<protein>
    <submittedName>
        <fullName evidence="2">Uncharacterized protein</fullName>
    </submittedName>
</protein>
<keyword evidence="3" id="KW-1185">Reference proteome</keyword>
<reference evidence="2" key="1">
    <citation type="journal article" date="2020" name="Stud. Mycol.">
        <title>101 Dothideomycetes genomes: a test case for predicting lifestyles and emergence of pathogens.</title>
        <authorList>
            <person name="Haridas S."/>
            <person name="Albert R."/>
            <person name="Binder M."/>
            <person name="Bloem J."/>
            <person name="Labutti K."/>
            <person name="Salamov A."/>
            <person name="Andreopoulos B."/>
            <person name="Baker S."/>
            <person name="Barry K."/>
            <person name="Bills G."/>
            <person name="Bluhm B."/>
            <person name="Cannon C."/>
            <person name="Castanera R."/>
            <person name="Culley D."/>
            <person name="Daum C."/>
            <person name="Ezra D."/>
            <person name="Gonzalez J."/>
            <person name="Henrissat B."/>
            <person name="Kuo A."/>
            <person name="Liang C."/>
            <person name="Lipzen A."/>
            <person name="Lutzoni F."/>
            <person name="Magnuson J."/>
            <person name="Mondo S."/>
            <person name="Nolan M."/>
            <person name="Ohm R."/>
            <person name="Pangilinan J."/>
            <person name="Park H.-J."/>
            <person name="Ramirez L."/>
            <person name="Alfaro M."/>
            <person name="Sun H."/>
            <person name="Tritt A."/>
            <person name="Yoshinaga Y."/>
            <person name="Zwiers L.-H."/>
            <person name="Turgeon B."/>
            <person name="Goodwin S."/>
            <person name="Spatafora J."/>
            <person name="Crous P."/>
            <person name="Grigoriev I."/>
        </authorList>
    </citation>
    <scope>NUCLEOTIDE SEQUENCE</scope>
    <source>
        <strain evidence="2">CBS 122367</strain>
    </source>
</reference>
<name>A0A6G1II42_9PLEO</name>
<sequence>MPTPRKALYLDPGWTSCPATSWSPRGSTIQVLGVVPQVLNGESPFLPFPINSSQRSYNSIPDHISNPNPSEPYDRRSNAVLPNMAPFYYLLSSESSHQTSRKQKDKYPARRYVPHHTIYPAHSPVLTTLPTATVAPESSSSLPAPWYASHHCPIVAMHAIFHQSPINATSPSPDHRPPSSGSNRSAYQNANH</sequence>
<dbReference type="Proteomes" id="UP000799291">
    <property type="component" value="Unassembled WGS sequence"/>
</dbReference>
<dbReference type="EMBL" id="MU005617">
    <property type="protein sequence ID" value="KAF2677892.1"/>
    <property type="molecule type" value="Genomic_DNA"/>
</dbReference>
<accession>A0A6G1II42</accession>
<evidence type="ECO:0000256" key="1">
    <source>
        <dbReference type="SAM" id="MobiDB-lite"/>
    </source>
</evidence>
<dbReference type="AlphaFoldDB" id="A0A6G1II42"/>
<evidence type="ECO:0000313" key="3">
    <source>
        <dbReference type="Proteomes" id="UP000799291"/>
    </source>
</evidence>
<feature type="compositionally biased region" description="Polar residues" evidence="1">
    <location>
        <begin position="179"/>
        <end position="192"/>
    </location>
</feature>
<organism evidence="2 3">
    <name type="scientific">Lentithecium fluviatile CBS 122367</name>
    <dbReference type="NCBI Taxonomy" id="1168545"/>
    <lineage>
        <taxon>Eukaryota</taxon>
        <taxon>Fungi</taxon>
        <taxon>Dikarya</taxon>
        <taxon>Ascomycota</taxon>
        <taxon>Pezizomycotina</taxon>
        <taxon>Dothideomycetes</taxon>
        <taxon>Pleosporomycetidae</taxon>
        <taxon>Pleosporales</taxon>
        <taxon>Massarineae</taxon>
        <taxon>Lentitheciaceae</taxon>
        <taxon>Lentithecium</taxon>
    </lineage>
</organism>
<evidence type="ECO:0000313" key="2">
    <source>
        <dbReference type="EMBL" id="KAF2677892.1"/>
    </source>
</evidence>